<evidence type="ECO:0000256" key="2">
    <source>
        <dbReference type="SAM" id="MobiDB-lite"/>
    </source>
</evidence>
<reference evidence="3" key="1">
    <citation type="journal article" date="2023" name="Mol. Biol. Evol.">
        <title>Third-Generation Sequencing Reveals the Adaptive Role of the Epigenome in Three Deep-Sea Polychaetes.</title>
        <authorList>
            <person name="Perez M."/>
            <person name="Aroh O."/>
            <person name="Sun Y."/>
            <person name="Lan Y."/>
            <person name="Juniper S.K."/>
            <person name="Young C.R."/>
            <person name="Angers B."/>
            <person name="Qian P.Y."/>
        </authorList>
    </citation>
    <scope>NUCLEOTIDE SEQUENCE</scope>
    <source>
        <strain evidence="3">R07B-5</strain>
    </source>
</reference>
<proteinExistence type="predicted"/>
<protein>
    <submittedName>
        <fullName evidence="3">Uncharacterized protein</fullName>
    </submittedName>
</protein>
<feature type="region of interest" description="Disordered" evidence="2">
    <location>
        <begin position="1"/>
        <end position="22"/>
    </location>
</feature>
<evidence type="ECO:0000313" key="4">
    <source>
        <dbReference type="Proteomes" id="UP001209878"/>
    </source>
</evidence>
<name>A0AAD9ULF5_RIDPI</name>
<feature type="compositionally biased region" description="Low complexity" evidence="2">
    <location>
        <begin position="350"/>
        <end position="362"/>
    </location>
</feature>
<evidence type="ECO:0000256" key="1">
    <source>
        <dbReference type="SAM" id="Coils"/>
    </source>
</evidence>
<comment type="caution">
    <text evidence="3">The sequence shown here is derived from an EMBL/GenBank/DDBJ whole genome shotgun (WGS) entry which is preliminary data.</text>
</comment>
<evidence type="ECO:0000313" key="3">
    <source>
        <dbReference type="EMBL" id="KAK2193630.1"/>
    </source>
</evidence>
<keyword evidence="1" id="KW-0175">Coiled coil</keyword>
<sequence length="381" mass="44234">MQNCYRKGRTPQPDSEDVEDQNGRLTTKHIHTLKFLQDVVNENKALKARVDELEAELSKCAQLHTSTEETQQRIKQMKADFLKRTDEINQLLLERHKIEMMKKVEDNIDKEKRWHEERRKLLEEIEDLKKTIARLTEDLNTALHSGTQLELLQEKSENQRLEIERMLAREQELTESTQNQLQEIQRFRTVEDDNKALTEELAYAEQTNQELRFQVSKLEHTLGDSGVNQQEELLAMLRAKLKKVHGERSEALEQVTKCQATNEDLDAENGGLRRALADSERMRGELRAQMEALMQEMAALMRNKSSVEIDGHNFKDFVHVKRELANVRRENETLRQRLRPVRDGALPQLKSSGSLTSSSSSVRSEKKAASKNLSTGLTRRW</sequence>
<gene>
    <name evidence="3" type="ORF">NP493_11g13022</name>
</gene>
<dbReference type="EMBL" id="JAODUO010000010">
    <property type="protein sequence ID" value="KAK2193630.1"/>
    <property type="molecule type" value="Genomic_DNA"/>
</dbReference>
<accession>A0AAD9ULF5</accession>
<feature type="coiled-coil region" evidence="1">
    <location>
        <begin position="111"/>
        <end position="247"/>
    </location>
</feature>
<dbReference type="Proteomes" id="UP001209878">
    <property type="component" value="Unassembled WGS sequence"/>
</dbReference>
<keyword evidence="4" id="KW-1185">Reference proteome</keyword>
<feature type="coiled-coil region" evidence="1">
    <location>
        <begin position="276"/>
        <end position="337"/>
    </location>
</feature>
<feature type="compositionally biased region" description="Polar residues" evidence="2">
    <location>
        <begin position="372"/>
        <end position="381"/>
    </location>
</feature>
<dbReference type="AlphaFoldDB" id="A0AAD9ULF5"/>
<feature type="coiled-coil region" evidence="1">
    <location>
        <begin position="36"/>
        <end position="63"/>
    </location>
</feature>
<feature type="region of interest" description="Disordered" evidence="2">
    <location>
        <begin position="339"/>
        <end position="381"/>
    </location>
</feature>
<organism evidence="3 4">
    <name type="scientific">Ridgeia piscesae</name>
    <name type="common">Tubeworm</name>
    <dbReference type="NCBI Taxonomy" id="27915"/>
    <lineage>
        <taxon>Eukaryota</taxon>
        <taxon>Metazoa</taxon>
        <taxon>Spiralia</taxon>
        <taxon>Lophotrochozoa</taxon>
        <taxon>Annelida</taxon>
        <taxon>Polychaeta</taxon>
        <taxon>Sedentaria</taxon>
        <taxon>Canalipalpata</taxon>
        <taxon>Sabellida</taxon>
        <taxon>Siboglinidae</taxon>
        <taxon>Ridgeia</taxon>
    </lineage>
</organism>